<sequence length="112" mass="12518">MMVSQEKQHSKLLVACVSPARPPVCLCVYKSHKCNIEILVCWEVQWSERRAKLPADHLRVTELEIADIEDDSEVSDFLMSGVVVVVDEEIEISVGGGLVVRHLSRDSTLRCG</sequence>
<protein>
    <submittedName>
        <fullName evidence="1">Uncharacterized protein</fullName>
    </submittedName>
</protein>
<organism evidence="1 2">
    <name type="scientific">Rubus argutus</name>
    <name type="common">Southern blackberry</name>
    <dbReference type="NCBI Taxonomy" id="59490"/>
    <lineage>
        <taxon>Eukaryota</taxon>
        <taxon>Viridiplantae</taxon>
        <taxon>Streptophyta</taxon>
        <taxon>Embryophyta</taxon>
        <taxon>Tracheophyta</taxon>
        <taxon>Spermatophyta</taxon>
        <taxon>Magnoliopsida</taxon>
        <taxon>eudicotyledons</taxon>
        <taxon>Gunneridae</taxon>
        <taxon>Pentapetalae</taxon>
        <taxon>rosids</taxon>
        <taxon>fabids</taxon>
        <taxon>Rosales</taxon>
        <taxon>Rosaceae</taxon>
        <taxon>Rosoideae</taxon>
        <taxon>Rosoideae incertae sedis</taxon>
        <taxon>Rubus</taxon>
    </lineage>
</organism>
<comment type="caution">
    <text evidence="1">The sequence shown here is derived from an EMBL/GenBank/DDBJ whole genome shotgun (WGS) entry which is preliminary data.</text>
</comment>
<evidence type="ECO:0000313" key="1">
    <source>
        <dbReference type="EMBL" id="KAK9941274.1"/>
    </source>
</evidence>
<dbReference type="EMBL" id="JBEDUW010000003">
    <property type="protein sequence ID" value="KAK9941274.1"/>
    <property type="molecule type" value="Genomic_DNA"/>
</dbReference>
<name>A0AAW1XX81_RUBAR</name>
<accession>A0AAW1XX81</accession>
<keyword evidence="2" id="KW-1185">Reference proteome</keyword>
<proteinExistence type="predicted"/>
<dbReference type="AlphaFoldDB" id="A0AAW1XX81"/>
<gene>
    <name evidence="1" type="ORF">M0R45_017887</name>
</gene>
<reference evidence="1 2" key="1">
    <citation type="journal article" date="2023" name="G3 (Bethesda)">
        <title>A chromosome-length genome assembly and annotation of blackberry (Rubus argutus, cv. 'Hillquist').</title>
        <authorList>
            <person name="Bruna T."/>
            <person name="Aryal R."/>
            <person name="Dudchenko O."/>
            <person name="Sargent D.J."/>
            <person name="Mead D."/>
            <person name="Buti M."/>
            <person name="Cavallini A."/>
            <person name="Hytonen T."/>
            <person name="Andres J."/>
            <person name="Pham M."/>
            <person name="Weisz D."/>
            <person name="Mascagni F."/>
            <person name="Usai G."/>
            <person name="Natali L."/>
            <person name="Bassil N."/>
            <person name="Fernandez G.E."/>
            <person name="Lomsadze A."/>
            <person name="Armour M."/>
            <person name="Olukolu B."/>
            <person name="Poorten T."/>
            <person name="Britton C."/>
            <person name="Davik J."/>
            <person name="Ashrafi H."/>
            <person name="Aiden E.L."/>
            <person name="Borodovsky M."/>
            <person name="Worthington M."/>
        </authorList>
    </citation>
    <scope>NUCLEOTIDE SEQUENCE [LARGE SCALE GENOMIC DNA]</scope>
    <source>
        <strain evidence="1">PI 553951</strain>
    </source>
</reference>
<dbReference type="Proteomes" id="UP001457282">
    <property type="component" value="Unassembled WGS sequence"/>
</dbReference>
<evidence type="ECO:0000313" key="2">
    <source>
        <dbReference type="Proteomes" id="UP001457282"/>
    </source>
</evidence>